<feature type="transmembrane region" description="Helical" evidence="1">
    <location>
        <begin position="22"/>
        <end position="45"/>
    </location>
</feature>
<dbReference type="OrthoDB" id="769178at2"/>
<organism evidence="2 3">
    <name type="scientific">Chryseobacterium arthrosphaerae</name>
    <dbReference type="NCBI Taxonomy" id="651561"/>
    <lineage>
        <taxon>Bacteria</taxon>
        <taxon>Pseudomonadati</taxon>
        <taxon>Bacteroidota</taxon>
        <taxon>Flavobacteriia</taxon>
        <taxon>Flavobacteriales</taxon>
        <taxon>Weeksellaceae</taxon>
        <taxon>Chryseobacterium group</taxon>
        <taxon>Chryseobacterium</taxon>
    </lineage>
</organism>
<name>A0A1B8ZEJ6_9FLAO</name>
<proteinExistence type="predicted"/>
<dbReference type="RefSeq" id="WP_065400526.1">
    <property type="nucleotide sequence ID" value="NZ_MAYG01000023.1"/>
</dbReference>
<keyword evidence="1" id="KW-1133">Transmembrane helix</keyword>
<dbReference type="EMBL" id="MAYG01000023">
    <property type="protein sequence ID" value="OCA70030.1"/>
    <property type="molecule type" value="Genomic_DNA"/>
</dbReference>
<gene>
    <name evidence="2" type="ORF">BBI00_19395</name>
</gene>
<protein>
    <submittedName>
        <fullName evidence="2">Uncharacterized protein</fullName>
    </submittedName>
</protein>
<keyword evidence="1" id="KW-0812">Transmembrane</keyword>
<evidence type="ECO:0000256" key="1">
    <source>
        <dbReference type="SAM" id="Phobius"/>
    </source>
</evidence>
<feature type="transmembrane region" description="Helical" evidence="1">
    <location>
        <begin position="51"/>
        <end position="72"/>
    </location>
</feature>
<sequence length="229" mass="26598">MQENIREEFLPLASQPGWIVTWLLRIFGIAILLLMFIILAVLPFLVCEKVAVLGMVAILYYPVWAVAMYRFFRFMQKGRKESVIKITVDDKGVHYDKLNGSRKEILYSQLGQSYLSNDYDVHLTEIRKTWVITLGVNGDTTKVLFNETDPGYSYYTKNSRALRARFIEGIVRFRPDLRIDPFVFEELSIHPEKFTFDRRQYLKHVGESAIVTGIILLISLGLMFAIVQF</sequence>
<dbReference type="AlphaFoldDB" id="A0A1B8ZEJ6"/>
<keyword evidence="1" id="KW-0472">Membrane</keyword>
<comment type="caution">
    <text evidence="2">The sequence shown here is derived from an EMBL/GenBank/DDBJ whole genome shotgun (WGS) entry which is preliminary data.</text>
</comment>
<dbReference type="STRING" id="651561.BBI00_19395"/>
<evidence type="ECO:0000313" key="3">
    <source>
        <dbReference type="Proteomes" id="UP000093432"/>
    </source>
</evidence>
<evidence type="ECO:0000313" key="2">
    <source>
        <dbReference type="EMBL" id="OCA70030.1"/>
    </source>
</evidence>
<dbReference type="Proteomes" id="UP000093432">
    <property type="component" value="Unassembled WGS sequence"/>
</dbReference>
<reference evidence="3" key="1">
    <citation type="submission" date="2016-07" db="EMBL/GenBank/DDBJ databases">
        <authorList>
            <person name="Florea S."/>
            <person name="Webb J.S."/>
            <person name="Jaromczyk J."/>
            <person name="Schardl C.L."/>
        </authorList>
    </citation>
    <scope>NUCLEOTIDE SEQUENCE [LARGE SCALE GENOMIC DNA]</scope>
    <source>
        <strain evidence="3">CC-VM-7</strain>
    </source>
</reference>
<feature type="transmembrane region" description="Helical" evidence="1">
    <location>
        <begin position="208"/>
        <end position="227"/>
    </location>
</feature>
<accession>A0A1B8ZEJ6</accession>